<keyword evidence="7" id="KW-0963">Cytoplasm</keyword>
<evidence type="ECO:0000256" key="3">
    <source>
        <dbReference type="ARBA" id="ARBA00010936"/>
    </source>
</evidence>
<comment type="pathway">
    <text evidence="1 7">Carbohydrate degradation; 2-deoxy-D-ribose 1-phosphate degradation; D-glyceraldehyde 3-phosphate and acetaldehyde from 2-deoxy-alpha-D-ribose 1-phosphate: step 2/2.</text>
</comment>
<dbReference type="InterPro" id="IPR002915">
    <property type="entry name" value="DeoC/FbaB/LacD_aldolase"/>
</dbReference>
<dbReference type="InterPro" id="IPR011343">
    <property type="entry name" value="DeoC"/>
</dbReference>
<feature type="active site" description="Proton donor/acceptor" evidence="7">
    <location>
        <position position="94"/>
    </location>
</feature>
<evidence type="ECO:0000256" key="7">
    <source>
        <dbReference type="HAMAP-Rule" id="MF_00114"/>
    </source>
</evidence>
<keyword evidence="5 7" id="KW-0704">Schiff base</keyword>
<dbReference type="GO" id="GO:0004139">
    <property type="term" value="F:deoxyribose-phosphate aldolase activity"/>
    <property type="evidence" value="ECO:0007669"/>
    <property type="project" value="UniProtKB-UniRule"/>
</dbReference>
<keyword evidence="4 7" id="KW-0456">Lyase</keyword>
<feature type="active site" description="Schiff-base intermediate with acetaldehyde" evidence="7">
    <location>
        <position position="156"/>
    </location>
</feature>
<comment type="catalytic activity">
    <reaction evidence="6 7">
        <text>2-deoxy-D-ribose 5-phosphate = D-glyceraldehyde 3-phosphate + acetaldehyde</text>
        <dbReference type="Rhea" id="RHEA:12821"/>
        <dbReference type="ChEBI" id="CHEBI:15343"/>
        <dbReference type="ChEBI" id="CHEBI:59776"/>
        <dbReference type="ChEBI" id="CHEBI:62877"/>
        <dbReference type="EC" id="4.1.2.4"/>
    </reaction>
</comment>
<feature type="active site" description="Proton donor/acceptor" evidence="7">
    <location>
        <position position="185"/>
    </location>
</feature>
<dbReference type="EC" id="4.1.2.4" evidence="7"/>
<dbReference type="HAMAP" id="MF_00114">
    <property type="entry name" value="DeoC_type1"/>
    <property type="match status" value="1"/>
</dbReference>
<dbReference type="GO" id="GO:0009264">
    <property type="term" value="P:deoxyribonucleotide catabolic process"/>
    <property type="evidence" value="ECO:0007669"/>
    <property type="project" value="UniProtKB-UniRule"/>
</dbReference>
<protein>
    <recommendedName>
        <fullName evidence="7">Deoxyribose-phosphate aldolase</fullName>
        <shortName evidence="7">DERA</shortName>
        <ecNumber evidence="7">4.1.2.4</ecNumber>
    </recommendedName>
    <alternativeName>
        <fullName evidence="7">2-deoxy-D-ribose 5-phosphate aldolase</fullName>
    </alternativeName>
    <alternativeName>
        <fullName evidence="7">Phosphodeoxyriboaldolase</fullName>
        <shortName evidence="7">Deoxyriboaldolase</shortName>
    </alternativeName>
</protein>
<dbReference type="SMART" id="SM01133">
    <property type="entry name" value="DeoC"/>
    <property type="match status" value="1"/>
</dbReference>
<proteinExistence type="inferred from homology"/>
<dbReference type="PANTHER" id="PTHR10889:SF3">
    <property type="entry name" value="DEOXYRIBOSE-PHOSPHATE ALDOLASE"/>
    <property type="match status" value="1"/>
</dbReference>
<evidence type="ECO:0000256" key="6">
    <source>
        <dbReference type="ARBA" id="ARBA00048791"/>
    </source>
</evidence>
<comment type="function">
    <text evidence="7">Catalyzes a reversible aldol reaction between acetaldehyde and D-glyceraldehyde 3-phosphate to generate 2-deoxy-D-ribose 5-phosphate.</text>
</comment>
<dbReference type="CDD" id="cd00959">
    <property type="entry name" value="DeoC"/>
    <property type="match status" value="1"/>
</dbReference>
<comment type="similarity">
    <text evidence="2">Belongs to the DeoC/FbaB aldolase family. DeoC type 2 subfamily.</text>
</comment>
<keyword evidence="9" id="KW-1185">Reference proteome</keyword>
<evidence type="ECO:0000256" key="2">
    <source>
        <dbReference type="ARBA" id="ARBA00009473"/>
    </source>
</evidence>
<dbReference type="GO" id="GO:0006018">
    <property type="term" value="P:2-deoxyribose 1-phosphate catabolic process"/>
    <property type="evidence" value="ECO:0007669"/>
    <property type="project" value="UniProtKB-UniRule"/>
</dbReference>
<dbReference type="OrthoDB" id="9778711at2"/>
<name>A0A1G6RX43_PEPNI</name>
<reference evidence="8 9" key="1">
    <citation type="submission" date="2016-10" db="EMBL/GenBank/DDBJ databases">
        <authorList>
            <person name="de Groot N.N."/>
        </authorList>
    </citation>
    <scope>NUCLEOTIDE SEQUENCE [LARGE SCALE GENOMIC DNA]</scope>
    <source>
        <strain evidence="8 9">DSM 20475</strain>
    </source>
</reference>
<dbReference type="AlphaFoldDB" id="A0A1G6RX43"/>
<accession>A0A1G6RX43</accession>
<evidence type="ECO:0000256" key="1">
    <source>
        <dbReference type="ARBA" id="ARBA00004816"/>
    </source>
</evidence>
<evidence type="ECO:0000256" key="5">
    <source>
        <dbReference type="ARBA" id="ARBA00023270"/>
    </source>
</evidence>
<organism evidence="8 9">
    <name type="scientific">Peptococcus niger</name>
    <dbReference type="NCBI Taxonomy" id="2741"/>
    <lineage>
        <taxon>Bacteria</taxon>
        <taxon>Bacillati</taxon>
        <taxon>Bacillota</taxon>
        <taxon>Clostridia</taxon>
        <taxon>Eubacteriales</taxon>
        <taxon>Peptococcaceae</taxon>
        <taxon>Peptococcus</taxon>
    </lineage>
</organism>
<dbReference type="Proteomes" id="UP000198995">
    <property type="component" value="Unassembled WGS sequence"/>
</dbReference>
<evidence type="ECO:0000256" key="4">
    <source>
        <dbReference type="ARBA" id="ARBA00023239"/>
    </source>
</evidence>
<dbReference type="NCBIfam" id="TIGR00126">
    <property type="entry name" value="deoC"/>
    <property type="match status" value="1"/>
</dbReference>
<dbReference type="SUPFAM" id="SSF51569">
    <property type="entry name" value="Aldolase"/>
    <property type="match status" value="1"/>
</dbReference>
<dbReference type="Pfam" id="PF01791">
    <property type="entry name" value="DeoC"/>
    <property type="match status" value="1"/>
</dbReference>
<evidence type="ECO:0000313" key="8">
    <source>
        <dbReference type="EMBL" id="SDD09250.1"/>
    </source>
</evidence>
<dbReference type="RefSeq" id="WP_091790846.1">
    <property type="nucleotide sequence ID" value="NZ_FNAF01000001.1"/>
</dbReference>
<dbReference type="PIRSF" id="PIRSF001357">
    <property type="entry name" value="DeoC"/>
    <property type="match status" value="1"/>
</dbReference>
<dbReference type="GO" id="GO:0005737">
    <property type="term" value="C:cytoplasm"/>
    <property type="evidence" value="ECO:0007669"/>
    <property type="project" value="UniProtKB-SubCell"/>
</dbReference>
<dbReference type="Gene3D" id="3.20.20.70">
    <property type="entry name" value="Aldolase class I"/>
    <property type="match status" value="1"/>
</dbReference>
<evidence type="ECO:0000313" key="9">
    <source>
        <dbReference type="Proteomes" id="UP000198995"/>
    </source>
</evidence>
<dbReference type="STRING" id="2741.SAMN04489866_101152"/>
<dbReference type="UniPathway" id="UPA00002">
    <property type="reaction ID" value="UER00468"/>
</dbReference>
<gene>
    <name evidence="7" type="primary">deoC</name>
    <name evidence="8" type="ORF">SAMN04489866_101152</name>
</gene>
<dbReference type="PANTHER" id="PTHR10889">
    <property type="entry name" value="DEOXYRIBOSE-PHOSPHATE ALDOLASE"/>
    <property type="match status" value="1"/>
</dbReference>
<comment type="subcellular location">
    <subcellularLocation>
        <location evidence="7">Cytoplasm</location>
    </subcellularLocation>
</comment>
<dbReference type="InterPro" id="IPR028581">
    <property type="entry name" value="DeoC_typeI"/>
</dbReference>
<dbReference type="InterPro" id="IPR013785">
    <property type="entry name" value="Aldolase_TIM"/>
</dbReference>
<comment type="similarity">
    <text evidence="3 7">Belongs to the DeoC/FbaB aldolase family. DeoC type 1 subfamily.</text>
</comment>
<dbReference type="EMBL" id="FNAF01000001">
    <property type="protein sequence ID" value="SDD09250.1"/>
    <property type="molecule type" value="Genomic_DNA"/>
</dbReference>
<dbReference type="GO" id="GO:0016052">
    <property type="term" value="P:carbohydrate catabolic process"/>
    <property type="evidence" value="ECO:0007669"/>
    <property type="project" value="TreeGrafter"/>
</dbReference>
<sequence>MSDIKASDVLTALDHTLLKPEAGEADYRSFFAAVKGIPVASVCIPPNRVAQGRAFFQGETKICTVIGFPNGYSTPAVKAFEARKAIEDGADEVDMVLCLGNVIAHDAQSVTDEVRAVREAVPDAVLKVIIESGALTEAQIRWLCDILPSCGPNFLKTSTGFNFPGASLAAVRLMREALPAQIGIKASGGIRTLDEAMAYLAAGATRIGASSLLKACLN</sequence>